<dbReference type="PANTHER" id="PTHR34598">
    <property type="entry name" value="BLL6449 PROTEIN"/>
    <property type="match status" value="1"/>
</dbReference>
<dbReference type="RefSeq" id="XP_062637428.1">
    <property type="nucleotide sequence ID" value="XM_062780551.1"/>
</dbReference>
<proteinExistence type="inferred from homology"/>
<dbReference type="EMBL" id="MU853580">
    <property type="protein sequence ID" value="KAK4144057.1"/>
    <property type="molecule type" value="Genomic_DNA"/>
</dbReference>
<dbReference type="GO" id="GO:0016491">
    <property type="term" value="F:oxidoreductase activity"/>
    <property type="evidence" value="ECO:0007669"/>
    <property type="project" value="InterPro"/>
</dbReference>
<keyword evidence="3" id="KW-1185">Reference proteome</keyword>
<sequence>MAITHIPPRGDVVTDLNFYSPPADGSAPWNLAGDVPPGVTPRNYGQEAHQVVIHDARGQEKNFTLDHDAFQILTNQPPSAEKDFTDDESIKKNYYPEVEKLLLDAVPGANKVIIFDHTIRRPNSTRGPVPRVHIDQTAHSTANRVRRHAASESEAEDLLSNSRYRIINVWRPLNASPIESSPLAYASSATLLDTDVIPVEHRYPASAGGYVGQTAAIRHNEGQKWYYLSGMTGAERILLECFDSDSLKEDNVKVKGGRVPHTAFEDPRTREGAEPRESIEVRALVFGA</sequence>
<reference evidence="2" key="2">
    <citation type="submission" date="2023-05" db="EMBL/GenBank/DDBJ databases">
        <authorList>
            <consortium name="Lawrence Berkeley National Laboratory"/>
            <person name="Steindorff A."/>
            <person name="Hensen N."/>
            <person name="Bonometti L."/>
            <person name="Westerberg I."/>
            <person name="Brannstrom I.O."/>
            <person name="Guillou S."/>
            <person name="Cros-Aarteil S."/>
            <person name="Calhoun S."/>
            <person name="Haridas S."/>
            <person name="Kuo A."/>
            <person name="Mondo S."/>
            <person name="Pangilinan J."/>
            <person name="Riley R."/>
            <person name="Labutti K."/>
            <person name="Andreopoulos B."/>
            <person name="Lipzen A."/>
            <person name="Chen C."/>
            <person name="Yanf M."/>
            <person name="Daum C."/>
            <person name="Ng V."/>
            <person name="Clum A."/>
            <person name="Ohm R."/>
            <person name="Martin F."/>
            <person name="Silar P."/>
            <person name="Natvig D."/>
            <person name="Lalanne C."/>
            <person name="Gautier V."/>
            <person name="Ament-Velasquez S.L."/>
            <person name="Kruys A."/>
            <person name="Hutchinson M.I."/>
            <person name="Powell A.J."/>
            <person name="Barry K."/>
            <person name="Miller A.N."/>
            <person name="Grigoriev I.V."/>
            <person name="Debuchy R."/>
            <person name="Gladieux P."/>
            <person name="Thoren M.H."/>
            <person name="Johannesson H."/>
        </authorList>
    </citation>
    <scope>NUCLEOTIDE SEQUENCE</scope>
    <source>
        <strain evidence="2">CBS 141.50</strain>
    </source>
</reference>
<gene>
    <name evidence="2" type="ORF">C8A04DRAFT_28172</name>
</gene>
<dbReference type="AlphaFoldDB" id="A0AAN6V3C8"/>
<reference evidence="2" key="1">
    <citation type="journal article" date="2023" name="Mol. Phylogenet. Evol.">
        <title>Genome-scale phylogeny and comparative genomics of the fungal order Sordariales.</title>
        <authorList>
            <person name="Hensen N."/>
            <person name="Bonometti L."/>
            <person name="Westerberg I."/>
            <person name="Brannstrom I.O."/>
            <person name="Guillou S."/>
            <person name="Cros-Aarteil S."/>
            <person name="Calhoun S."/>
            <person name="Haridas S."/>
            <person name="Kuo A."/>
            <person name="Mondo S."/>
            <person name="Pangilinan J."/>
            <person name="Riley R."/>
            <person name="LaButti K."/>
            <person name="Andreopoulos B."/>
            <person name="Lipzen A."/>
            <person name="Chen C."/>
            <person name="Yan M."/>
            <person name="Daum C."/>
            <person name="Ng V."/>
            <person name="Clum A."/>
            <person name="Steindorff A."/>
            <person name="Ohm R.A."/>
            <person name="Martin F."/>
            <person name="Silar P."/>
            <person name="Natvig D.O."/>
            <person name="Lalanne C."/>
            <person name="Gautier V."/>
            <person name="Ament-Velasquez S.L."/>
            <person name="Kruys A."/>
            <person name="Hutchinson M.I."/>
            <person name="Powell A.J."/>
            <person name="Barry K."/>
            <person name="Miller A.N."/>
            <person name="Grigoriev I.V."/>
            <person name="Debuchy R."/>
            <person name="Gladieux P."/>
            <person name="Hiltunen Thoren M."/>
            <person name="Johannesson H."/>
        </authorList>
    </citation>
    <scope>NUCLEOTIDE SEQUENCE</scope>
    <source>
        <strain evidence="2">CBS 141.50</strain>
    </source>
</reference>
<comment type="similarity">
    <text evidence="1">Belongs to the asaB hydroxylase/desaturase family.</text>
</comment>
<evidence type="ECO:0000256" key="1">
    <source>
        <dbReference type="ARBA" id="ARBA00023604"/>
    </source>
</evidence>
<evidence type="ECO:0000313" key="3">
    <source>
        <dbReference type="Proteomes" id="UP001302676"/>
    </source>
</evidence>
<dbReference type="InterPro" id="IPR044053">
    <property type="entry name" value="AsaB-like"/>
</dbReference>
<organism evidence="2 3">
    <name type="scientific">Dichotomopilus funicola</name>
    <dbReference type="NCBI Taxonomy" id="1934379"/>
    <lineage>
        <taxon>Eukaryota</taxon>
        <taxon>Fungi</taxon>
        <taxon>Dikarya</taxon>
        <taxon>Ascomycota</taxon>
        <taxon>Pezizomycotina</taxon>
        <taxon>Sordariomycetes</taxon>
        <taxon>Sordariomycetidae</taxon>
        <taxon>Sordariales</taxon>
        <taxon>Chaetomiaceae</taxon>
        <taxon>Dichotomopilus</taxon>
    </lineage>
</organism>
<dbReference type="PANTHER" id="PTHR34598:SF1">
    <property type="entry name" value="PUTATIVE (AFU_ORTHOLOGUE AFUA_3G13140)-RELATED"/>
    <property type="match status" value="1"/>
</dbReference>
<evidence type="ECO:0008006" key="4">
    <source>
        <dbReference type="Google" id="ProtNLM"/>
    </source>
</evidence>
<dbReference type="NCBIfam" id="NF041278">
    <property type="entry name" value="CmcJ_NvfI_EfuI"/>
    <property type="match status" value="1"/>
</dbReference>
<name>A0AAN6V3C8_9PEZI</name>
<comment type="caution">
    <text evidence="2">The sequence shown here is derived from an EMBL/GenBank/DDBJ whole genome shotgun (WGS) entry which is preliminary data.</text>
</comment>
<protein>
    <recommendedName>
        <fullName evidence="4">Methyltransferase</fullName>
    </recommendedName>
</protein>
<dbReference type="Proteomes" id="UP001302676">
    <property type="component" value="Unassembled WGS sequence"/>
</dbReference>
<dbReference type="GeneID" id="87817164"/>
<evidence type="ECO:0000313" key="2">
    <source>
        <dbReference type="EMBL" id="KAK4144057.1"/>
    </source>
</evidence>
<accession>A0AAN6V3C8</accession>